<dbReference type="GO" id="GO:0016491">
    <property type="term" value="F:oxidoreductase activity"/>
    <property type="evidence" value="ECO:0007669"/>
    <property type="project" value="InterPro"/>
</dbReference>
<dbReference type="InterPro" id="IPR050316">
    <property type="entry name" value="Tyrosinase/Hemocyanin"/>
</dbReference>
<dbReference type="SUPFAM" id="SSF48056">
    <property type="entry name" value="Di-copper centre-containing domain"/>
    <property type="match status" value="1"/>
</dbReference>
<dbReference type="Pfam" id="PF00264">
    <property type="entry name" value="Tyrosinase"/>
    <property type="match status" value="1"/>
</dbReference>
<dbReference type="PANTHER" id="PTHR11474">
    <property type="entry name" value="TYROSINASE FAMILY MEMBER"/>
    <property type="match status" value="1"/>
</dbReference>
<comment type="caution">
    <text evidence="5">The sequence shown here is derived from an EMBL/GenBank/DDBJ whole genome shotgun (WGS) entry which is preliminary data.</text>
</comment>
<evidence type="ECO:0000256" key="3">
    <source>
        <dbReference type="ARBA" id="ARBA00023008"/>
    </source>
</evidence>
<dbReference type="PANTHER" id="PTHR11474:SF126">
    <property type="entry name" value="TYROSINASE-LIKE PROTEIN TYR-1-RELATED"/>
    <property type="match status" value="1"/>
</dbReference>
<dbReference type="Proteomes" id="UP000318590">
    <property type="component" value="Unassembled WGS sequence"/>
</dbReference>
<dbReference type="InterPro" id="IPR002227">
    <property type="entry name" value="Tyrosinase_Cu-bd"/>
</dbReference>
<dbReference type="OrthoDB" id="2874181at2"/>
<reference evidence="5 6" key="1">
    <citation type="submission" date="2019-06" db="EMBL/GenBank/DDBJ databases">
        <title>Paenimaribius caenipelagi gen. nov., sp. nov., isolated from a tidal flat.</title>
        <authorList>
            <person name="Yoon J.-H."/>
        </authorList>
    </citation>
    <scope>NUCLEOTIDE SEQUENCE [LARGE SCALE GENOMIC DNA]</scope>
    <source>
        <strain evidence="5 6">JBTF-M29</strain>
    </source>
</reference>
<keyword evidence="6" id="KW-1185">Reference proteome</keyword>
<keyword evidence="2" id="KW-0479">Metal-binding</keyword>
<evidence type="ECO:0000313" key="5">
    <source>
        <dbReference type="EMBL" id="TRD17293.1"/>
    </source>
</evidence>
<protein>
    <submittedName>
        <fullName evidence="5">Tyrosinase family protein</fullName>
    </submittedName>
</protein>
<evidence type="ECO:0000313" key="6">
    <source>
        <dbReference type="Proteomes" id="UP000318590"/>
    </source>
</evidence>
<dbReference type="EMBL" id="VFSV01000025">
    <property type="protein sequence ID" value="TRD17293.1"/>
    <property type="molecule type" value="Genomic_DNA"/>
</dbReference>
<dbReference type="AlphaFoldDB" id="A0A547PT19"/>
<dbReference type="Gene3D" id="1.10.1280.10">
    <property type="entry name" value="Di-copper center containing domain from catechol oxidase"/>
    <property type="match status" value="1"/>
</dbReference>
<comment type="similarity">
    <text evidence="1">Belongs to the tyrosinase family.</text>
</comment>
<evidence type="ECO:0000259" key="4">
    <source>
        <dbReference type="PROSITE" id="PS00498"/>
    </source>
</evidence>
<sequence>MIIRQNIKDSNVAKMFQTNFINNLVVKKPNARQQAFIDNFFDSPIDPTTSISTEVPSLSNVIGSGQQQVGSFLGEKYTKVTCIHYFVLLHKVAKRHHNSENFLPWHRAFLAEFEEDLGMPLPYWAWFDESGVNDVPIELTLSELQKTAADLGETNYFANLKRFNPDGKLGSLSKEIQRFFKGFLQDAIANNTGVIWFSDDSSKPAFSDSIEQGTGSISPGGMHNAIHGMVGRSSSPNTLGHLSRIAESPFDPIFWLHHAYIDKIWANLDQLFAFWDQFFPLESGTRMASLYKGYPNFNYPSINPLPSGDLPPTIKSSSNLRSIATLDYNYDHSWLDLWIKQAPGFKPLVDHIEP</sequence>
<evidence type="ECO:0000256" key="1">
    <source>
        <dbReference type="ARBA" id="ARBA00009928"/>
    </source>
</evidence>
<evidence type="ECO:0000256" key="2">
    <source>
        <dbReference type="ARBA" id="ARBA00022723"/>
    </source>
</evidence>
<dbReference type="RefSeq" id="WP_142835302.1">
    <property type="nucleotide sequence ID" value="NZ_VFSV01000025.1"/>
</dbReference>
<gene>
    <name evidence="5" type="ORF">FEV53_13245</name>
</gene>
<keyword evidence="3" id="KW-0186">Copper</keyword>
<dbReference type="InterPro" id="IPR008922">
    <property type="entry name" value="Di-copper_centre_dom_sf"/>
</dbReference>
<feature type="domain" description="Tyrosinase copper-binding" evidence="4">
    <location>
        <begin position="251"/>
        <end position="262"/>
    </location>
</feature>
<accession>A0A547PT19</accession>
<organism evidence="5 6">
    <name type="scientific">Palleronia caenipelagi</name>
    <dbReference type="NCBI Taxonomy" id="2489174"/>
    <lineage>
        <taxon>Bacteria</taxon>
        <taxon>Pseudomonadati</taxon>
        <taxon>Pseudomonadota</taxon>
        <taxon>Alphaproteobacteria</taxon>
        <taxon>Rhodobacterales</taxon>
        <taxon>Roseobacteraceae</taxon>
        <taxon>Palleronia</taxon>
    </lineage>
</organism>
<name>A0A547PT19_9RHOB</name>
<dbReference type="GO" id="GO:0046872">
    <property type="term" value="F:metal ion binding"/>
    <property type="evidence" value="ECO:0007669"/>
    <property type="project" value="UniProtKB-KW"/>
</dbReference>
<proteinExistence type="inferred from homology"/>
<dbReference type="PRINTS" id="PR00092">
    <property type="entry name" value="TYROSINASE"/>
</dbReference>
<dbReference type="PROSITE" id="PS00498">
    <property type="entry name" value="TYROSINASE_2"/>
    <property type="match status" value="1"/>
</dbReference>